<dbReference type="STRING" id="765912.Thimo_1069"/>
<dbReference type="PANTHER" id="PTHR43461:SF1">
    <property type="entry name" value="TRANSMEMBRANE PROTEIN 256"/>
    <property type="match status" value="1"/>
</dbReference>
<evidence type="ECO:0000313" key="8">
    <source>
        <dbReference type="Proteomes" id="UP000010816"/>
    </source>
</evidence>
<feature type="transmembrane region" description="Helical" evidence="6">
    <location>
        <begin position="68"/>
        <end position="92"/>
    </location>
</feature>
<dbReference type="GO" id="GO:0005886">
    <property type="term" value="C:plasma membrane"/>
    <property type="evidence" value="ECO:0007669"/>
    <property type="project" value="TreeGrafter"/>
</dbReference>
<dbReference type="eggNOG" id="COG2363">
    <property type="taxonomic scope" value="Bacteria"/>
</dbReference>
<dbReference type="HOGENOM" id="CLU_096548_3_3_6"/>
<evidence type="ECO:0000256" key="5">
    <source>
        <dbReference type="ARBA" id="ARBA00023136"/>
    </source>
</evidence>
<keyword evidence="3 6" id="KW-0812">Transmembrane</keyword>
<evidence type="ECO:0000256" key="6">
    <source>
        <dbReference type="SAM" id="Phobius"/>
    </source>
</evidence>
<dbReference type="EMBL" id="CP003051">
    <property type="protein sequence ID" value="AGA89873.1"/>
    <property type="molecule type" value="Genomic_DNA"/>
</dbReference>
<evidence type="ECO:0000256" key="1">
    <source>
        <dbReference type="ARBA" id="ARBA00004141"/>
    </source>
</evidence>
<proteinExistence type="inferred from homology"/>
<dbReference type="KEGG" id="tmb:Thimo_1069"/>
<comment type="subcellular location">
    <subcellularLocation>
        <location evidence="1">Membrane</location>
        <topology evidence="1">Multi-pass membrane protein</topology>
    </subcellularLocation>
</comment>
<evidence type="ECO:0000313" key="7">
    <source>
        <dbReference type="EMBL" id="AGA89873.1"/>
    </source>
</evidence>
<name>L0GSX6_9GAMM</name>
<evidence type="ECO:0000256" key="2">
    <source>
        <dbReference type="ARBA" id="ARBA00009694"/>
    </source>
</evidence>
<evidence type="ECO:0000256" key="3">
    <source>
        <dbReference type="ARBA" id="ARBA00022692"/>
    </source>
</evidence>
<accession>L0GSX6</accession>
<reference evidence="7 8" key="1">
    <citation type="submission" date="2011-09" db="EMBL/GenBank/DDBJ databases">
        <title>Complete sequence of chromosome of Thioflavicoccus mobilis 8321.</title>
        <authorList>
            <consortium name="US DOE Joint Genome Institute"/>
            <person name="Lucas S."/>
            <person name="Han J."/>
            <person name="Lapidus A."/>
            <person name="Cheng J.-F."/>
            <person name="Goodwin L."/>
            <person name="Pitluck S."/>
            <person name="Peters L."/>
            <person name="Ovchinnikova G."/>
            <person name="Lu M."/>
            <person name="Detter J.C."/>
            <person name="Han C."/>
            <person name="Tapia R."/>
            <person name="Land M."/>
            <person name="Hauser L."/>
            <person name="Kyrpides N."/>
            <person name="Ivanova N."/>
            <person name="Pagani I."/>
            <person name="Vogl K."/>
            <person name="Liu Z."/>
            <person name="Imhoff J."/>
            <person name="Thiel V."/>
            <person name="Frigaard N.-U."/>
            <person name="Bryant D."/>
            <person name="Woyke T."/>
        </authorList>
    </citation>
    <scope>NUCLEOTIDE SEQUENCE [LARGE SCALE GENOMIC DNA]</scope>
    <source>
        <strain evidence="7 8">8321</strain>
    </source>
</reference>
<feature type="transmembrane region" description="Helical" evidence="6">
    <location>
        <begin position="98"/>
        <end position="121"/>
    </location>
</feature>
<keyword evidence="8" id="KW-1185">Reference proteome</keyword>
<dbReference type="Pfam" id="PF04241">
    <property type="entry name" value="DUF423"/>
    <property type="match status" value="1"/>
</dbReference>
<dbReference type="PANTHER" id="PTHR43461">
    <property type="entry name" value="TRANSMEMBRANE PROTEIN 256"/>
    <property type="match status" value="1"/>
</dbReference>
<feature type="transmembrane region" description="Helical" evidence="6">
    <location>
        <begin position="36"/>
        <end position="61"/>
    </location>
</feature>
<dbReference type="AlphaFoldDB" id="L0GSX6"/>
<dbReference type="RefSeq" id="WP_015280018.1">
    <property type="nucleotide sequence ID" value="NC_019940.1"/>
</dbReference>
<comment type="similarity">
    <text evidence="2">Belongs to the UPF0382 family.</text>
</comment>
<protein>
    <submittedName>
        <fullName evidence="7">Uncharacterized small membrane protein</fullName>
    </submittedName>
</protein>
<dbReference type="InterPro" id="IPR006696">
    <property type="entry name" value="DUF423"/>
</dbReference>
<sequence length="125" mass="12946">MARLWLGLGALGGLLSVALGAFGAHALRGRVAEDLIATWGTATTYLGMHAIALLVCGLLVLQRPGLRLVTAAAWAFLIGTLLFSGSLVILVLTGTRAWGALTPFGGLALILAWGLLAAGAWRELR</sequence>
<gene>
    <name evidence="7" type="ORF">Thimo_1069</name>
</gene>
<dbReference type="OrthoDB" id="9802121at2"/>
<keyword evidence="5 6" id="KW-0472">Membrane</keyword>
<keyword evidence="4 6" id="KW-1133">Transmembrane helix</keyword>
<organism evidence="7 8">
    <name type="scientific">Thioflavicoccus mobilis 8321</name>
    <dbReference type="NCBI Taxonomy" id="765912"/>
    <lineage>
        <taxon>Bacteria</taxon>
        <taxon>Pseudomonadati</taxon>
        <taxon>Pseudomonadota</taxon>
        <taxon>Gammaproteobacteria</taxon>
        <taxon>Chromatiales</taxon>
        <taxon>Chromatiaceae</taxon>
        <taxon>Thioflavicoccus</taxon>
    </lineage>
</organism>
<evidence type="ECO:0000256" key="4">
    <source>
        <dbReference type="ARBA" id="ARBA00022989"/>
    </source>
</evidence>
<dbReference type="Proteomes" id="UP000010816">
    <property type="component" value="Chromosome"/>
</dbReference>